<dbReference type="EMBL" id="JAQQPM010000001">
    <property type="protein sequence ID" value="KAK2066359.1"/>
    <property type="molecule type" value="Genomic_DNA"/>
</dbReference>
<name>A0AAD9M616_9PEZI</name>
<comment type="caution">
    <text evidence="2">The sequence shown here is derived from an EMBL/GenBank/DDBJ whole genome shotgun (WGS) entry which is preliminary data.</text>
</comment>
<feature type="compositionally biased region" description="Acidic residues" evidence="1">
    <location>
        <begin position="51"/>
        <end position="60"/>
    </location>
</feature>
<organism evidence="2 3">
    <name type="scientific">Phyllachora maydis</name>
    <dbReference type="NCBI Taxonomy" id="1825666"/>
    <lineage>
        <taxon>Eukaryota</taxon>
        <taxon>Fungi</taxon>
        <taxon>Dikarya</taxon>
        <taxon>Ascomycota</taxon>
        <taxon>Pezizomycotina</taxon>
        <taxon>Sordariomycetes</taxon>
        <taxon>Sordariomycetidae</taxon>
        <taxon>Phyllachorales</taxon>
        <taxon>Phyllachoraceae</taxon>
        <taxon>Phyllachora</taxon>
    </lineage>
</organism>
<feature type="region of interest" description="Disordered" evidence="1">
    <location>
        <begin position="1"/>
        <end position="85"/>
    </location>
</feature>
<dbReference type="Proteomes" id="UP001217918">
    <property type="component" value="Unassembled WGS sequence"/>
</dbReference>
<protein>
    <submittedName>
        <fullName evidence="2">Uncharacterized protein</fullName>
    </submittedName>
</protein>
<feature type="compositionally biased region" description="Polar residues" evidence="1">
    <location>
        <begin position="1"/>
        <end position="19"/>
    </location>
</feature>
<keyword evidence="3" id="KW-1185">Reference proteome</keyword>
<reference evidence="2" key="1">
    <citation type="journal article" date="2023" name="Mol. Plant Microbe Interact.">
        <title>Elucidating the Obligate Nature and Biological Capacity of an Invasive Fungal Corn Pathogen.</title>
        <authorList>
            <person name="MacCready J.S."/>
            <person name="Roggenkamp E.M."/>
            <person name="Gdanetz K."/>
            <person name="Chilvers M.I."/>
        </authorList>
    </citation>
    <scope>NUCLEOTIDE SEQUENCE</scope>
    <source>
        <strain evidence="2">PM02</strain>
    </source>
</reference>
<dbReference type="AlphaFoldDB" id="A0AAD9M616"/>
<proteinExistence type="predicted"/>
<sequence>MAAQGRTSGNAGINTNDPSSLADKDKDDAYNRAYKPPTNIEEEGSSKDDSKDEEEEEDNSDNNSTSNSTDNSKDKARYRPSNSSLYYKVVAISRYK</sequence>
<accession>A0AAD9M616</accession>
<feature type="compositionally biased region" description="Low complexity" evidence="1">
    <location>
        <begin position="61"/>
        <end position="70"/>
    </location>
</feature>
<gene>
    <name evidence="2" type="ORF">P8C59_000188</name>
</gene>
<evidence type="ECO:0000313" key="2">
    <source>
        <dbReference type="EMBL" id="KAK2066359.1"/>
    </source>
</evidence>
<evidence type="ECO:0000256" key="1">
    <source>
        <dbReference type="SAM" id="MobiDB-lite"/>
    </source>
</evidence>
<evidence type="ECO:0000313" key="3">
    <source>
        <dbReference type="Proteomes" id="UP001217918"/>
    </source>
</evidence>